<proteinExistence type="predicted"/>
<dbReference type="VEuPathDB" id="FungiDB:PC110_g4564"/>
<dbReference type="Proteomes" id="UP000736787">
    <property type="component" value="Unassembled WGS sequence"/>
</dbReference>
<comment type="caution">
    <text evidence="1">The sequence shown here is derived from an EMBL/GenBank/DDBJ whole genome shotgun (WGS) entry which is preliminary data.</text>
</comment>
<organism evidence="1 2">
    <name type="scientific">Phytophthora cactorum</name>
    <dbReference type="NCBI Taxonomy" id="29920"/>
    <lineage>
        <taxon>Eukaryota</taxon>
        <taxon>Sar</taxon>
        <taxon>Stramenopiles</taxon>
        <taxon>Oomycota</taxon>
        <taxon>Peronosporomycetes</taxon>
        <taxon>Peronosporales</taxon>
        <taxon>Peronosporaceae</taxon>
        <taxon>Phytophthora</taxon>
    </lineage>
</organism>
<reference evidence="1" key="1">
    <citation type="submission" date="2018-10" db="EMBL/GenBank/DDBJ databases">
        <title>Effector identification in a new, highly contiguous assembly of the strawberry crown rot pathogen Phytophthora cactorum.</title>
        <authorList>
            <person name="Armitage A.D."/>
            <person name="Nellist C.F."/>
            <person name="Bates H."/>
            <person name="Vickerstaff R.J."/>
            <person name="Harrison R.J."/>
        </authorList>
    </citation>
    <scope>NUCLEOTIDE SEQUENCE</scope>
    <source>
        <strain evidence="1">4040</strain>
    </source>
</reference>
<accession>A0A8T1E8R4</accession>
<gene>
    <name evidence="1" type="ORF">PC117_g4082</name>
</gene>
<dbReference type="AlphaFoldDB" id="A0A8T1E8R4"/>
<evidence type="ECO:0000313" key="2">
    <source>
        <dbReference type="Proteomes" id="UP000736787"/>
    </source>
</evidence>
<dbReference type="EMBL" id="RCMK01000062">
    <property type="protein sequence ID" value="KAG2950893.1"/>
    <property type="molecule type" value="Genomic_DNA"/>
</dbReference>
<name>A0A8T1E8R4_9STRA</name>
<protein>
    <submittedName>
        <fullName evidence="1">Uncharacterized protein</fullName>
    </submittedName>
</protein>
<evidence type="ECO:0000313" key="1">
    <source>
        <dbReference type="EMBL" id="KAG2950893.1"/>
    </source>
</evidence>
<sequence>MQNLSRVADASLAAMLQRAREQRHIRHTLVVLARLRPILEPTGKMKASLREDILPRSLSDTVAACWPTATCINSSLAY</sequence>